<accession>A0ABS2BUJ6</accession>
<evidence type="ECO:0000313" key="2">
    <source>
        <dbReference type="EMBL" id="MBM5457314.1"/>
    </source>
</evidence>
<proteinExistence type="predicted"/>
<feature type="domain" description="DUF6602" evidence="1">
    <location>
        <begin position="101"/>
        <end position="198"/>
    </location>
</feature>
<dbReference type="InterPro" id="IPR046537">
    <property type="entry name" value="DUF6602"/>
</dbReference>
<dbReference type="RefSeq" id="WP_178110585.1">
    <property type="nucleotide sequence ID" value="NZ_JACOPV010000004.1"/>
</dbReference>
<organism evidence="2 3">
    <name type="scientific">Pseudomonas arcuscaelestis</name>
    <dbReference type="NCBI Taxonomy" id="2710591"/>
    <lineage>
        <taxon>Bacteria</taxon>
        <taxon>Pseudomonadati</taxon>
        <taxon>Pseudomonadota</taxon>
        <taxon>Gammaproteobacteria</taxon>
        <taxon>Pseudomonadales</taxon>
        <taxon>Pseudomonadaceae</taxon>
        <taxon>Pseudomonas</taxon>
    </lineage>
</organism>
<evidence type="ECO:0000313" key="3">
    <source>
        <dbReference type="Proteomes" id="UP000745663"/>
    </source>
</evidence>
<dbReference type="Pfam" id="PF20247">
    <property type="entry name" value="DUF6602"/>
    <property type="match status" value="1"/>
</dbReference>
<name>A0ABS2BUJ6_9PSED</name>
<reference evidence="2 3" key="1">
    <citation type="submission" date="2020-08" db="EMBL/GenBank/DDBJ databases">
        <title>Description of novel Pseudomonas species.</title>
        <authorList>
            <person name="Duman M."/>
            <person name="Mulet M."/>
            <person name="Altun S."/>
            <person name="Saticioglu I.B."/>
            <person name="Lalucat J."/>
            <person name="Garcia-Valdes E."/>
        </authorList>
    </citation>
    <scope>NUCLEOTIDE SEQUENCE [LARGE SCALE GENOMIC DNA]</scope>
    <source>
        <strain evidence="2 3">P66</strain>
    </source>
</reference>
<sequence>MKPVQTISLLVIFPGALLVLHSDRLATAGSHTDARHIDIPASDCPLSEFQDVLSRAGVSFHDWYSRRFQRDHRMFSVLSKYFDHLTQQLHSKIQQAKVYITKHNPTTGALAEAVLREFLQEHLPRGVSVEEGFIISPDGWLSKQCDIIIYDSHRFAPFYRAGQLVVVPTEAVLAVIEVKTSINKKGFNDVIRYFQSFEAFSWKFRTYLFMFNAPTLGRINAWFHSYPHPGHHKEFDHDTYQVLPDEIIGLDSSYQLRKEYVIHDRDGAGYMSYFYLDQQGTAISALELFFLSVNGVVEAHLQAHTSKKLTPREQYHPHRALTSISAIDLFPM</sequence>
<evidence type="ECO:0000259" key="1">
    <source>
        <dbReference type="Pfam" id="PF20247"/>
    </source>
</evidence>
<dbReference type="Proteomes" id="UP000745663">
    <property type="component" value="Unassembled WGS sequence"/>
</dbReference>
<dbReference type="CDD" id="cd21173">
    <property type="entry name" value="NucC-like"/>
    <property type="match status" value="1"/>
</dbReference>
<protein>
    <recommendedName>
        <fullName evidence="1">DUF6602 domain-containing protein</fullName>
    </recommendedName>
</protein>
<comment type="caution">
    <text evidence="2">The sequence shown here is derived from an EMBL/GenBank/DDBJ whole genome shotgun (WGS) entry which is preliminary data.</text>
</comment>
<keyword evidence="3" id="KW-1185">Reference proteome</keyword>
<gene>
    <name evidence="2" type="ORF">H8F21_06985</name>
</gene>
<dbReference type="EMBL" id="JACOPV010000004">
    <property type="protein sequence ID" value="MBM5457314.1"/>
    <property type="molecule type" value="Genomic_DNA"/>
</dbReference>